<dbReference type="SUPFAM" id="SSF55681">
    <property type="entry name" value="Class II aaRS and biotin synthetases"/>
    <property type="match status" value="1"/>
</dbReference>
<dbReference type="EMBL" id="NVUK01000029">
    <property type="protein sequence ID" value="PCI76390.1"/>
    <property type="molecule type" value="Genomic_DNA"/>
</dbReference>
<comment type="similarity">
    <text evidence="1">Belongs to the class-II aminoacyl-tRNA synthetase family.</text>
</comment>
<dbReference type="Gene3D" id="3.30.930.10">
    <property type="entry name" value="Bira Bifunctional Protein, Domain 2"/>
    <property type="match status" value="1"/>
</dbReference>
<dbReference type="Pfam" id="PF03129">
    <property type="entry name" value="HGTP_anticodon"/>
    <property type="match status" value="1"/>
</dbReference>
<dbReference type="PANTHER" id="PTHR43707">
    <property type="entry name" value="HISTIDYL-TRNA SYNTHETASE"/>
    <property type="match status" value="1"/>
</dbReference>
<comment type="catalytic activity">
    <reaction evidence="6">
        <text>tRNA(His) + L-histidine + ATP = L-histidyl-tRNA(His) + AMP + diphosphate + H(+)</text>
        <dbReference type="Rhea" id="RHEA:17313"/>
        <dbReference type="Rhea" id="RHEA-COMP:9665"/>
        <dbReference type="Rhea" id="RHEA-COMP:9689"/>
        <dbReference type="ChEBI" id="CHEBI:15378"/>
        <dbReference type="ChEBI" id="CHEBI:30616"/>
        <dbReference type="ChEBI" id="CHEBI:33019"/>
        <dbReference type="ChEBI" id="CHEBI:57595"/>
        <dbReference type="ChEBI" id="CHEBI:78442"/>
        <dbReference type="ChEBI" id="CHEBI:78527"/>
        <dbReference type="ChEBI" id="CHEBI:456215"/>
        <dbReference type="EC" id="6.1.1.21"/>
    </reaction>
</comment>
<dbReference type="NCBIfam" id="TIGR00442">
    <property type="entry name" value="hisS"/>
    <property type="match status" value="1"/>
</dbReference>
<feature type="non-terminal residue" evidence="10">
    <location>
        <position position="1"/>
    </location>
</feature>
<dbReference type="PANTHER" id="PTHR43707:SF1">
    <property type="entry name" value="HISTIDINE--TRNA LIGASE, MITOCHONDRIAL-RELATED"/>
    <property type="match status" value="1"/>
</dbReference>
<protein>
    <recommendedName>
        <fullName evidence="3 7">Histidine--tRNA ligase</fullName>
        <ecNumber evidence="2 7">6.1.1.21</ecNumber>
    </recommendedName>
</protein>
<evidence type="ECO:0000259" key="9">
    <source>
        <dbReference type="PROSITE" id="PS50862"/>
    </source>
</evidence>
<accession>A0A2A4X1H3</accession>
<comment type="caution">
    <text evidence="10">The sequence shown here is derived from an EMBL/GenBank/DDBJ whole genome shotgun (WGS) entry which is preliminary data.</text>
</comment>
<dbReference type="Gene3D" id="3.40.50.800">
    <property type="entry name" value="Anticodon-binding domain"/>
    <property type="match status" value="1"/>
</dbReference>
<feature type="binding site" evidence="8">
    <location>
        <position position="43"/>
    </location>
    <ligand>
        <name>L-histidine</name>
        <dbReference type="ChEBI" id="CHEBI:57595"/>
    </ligand>
</feature>
<evidence type="ECO:0000256" key="2">
    <source>
        <dbReference type="ARBA" id="ARBA00012815"/>
    </source>
</evidence>
<dbReference type="PROSITE" id="PS50862">
    <property type="entry name" value="AA_TRNA_LIGASE_II"/>
    <property type="match status" value="1"/>
</dbReference>
<feature type="domain" description="Aminoacyl-transfer RNA synthetases class-II family profile" evidence="9">
    <location>
        <begin position="1"/>
        <end position="236"/>
    </location>
</feature>
<dbReference type="GO" id="GO:0005737">
    <property type="term" value="C:cytoplasm"/>
    <property type="evidence" value="ECO:0007669"/>
    <property type="project" value="UniProtKB-UniRule"/>
</dbReference>
<evidence type="ECO:0000256" key="8">
    <source>
        <dbReference type="PIRSR" id="PIRSR001549-1"/>
    </source>
</evidence>
<evidence type="ECO:0000256" key="1">
    <source>
        <dbReference type="ARBA" id="ARBA00008226"/>
    </source>
</evidence>
<keyword evidence="10" id="KW-0436">Ligase</keyword>
<dbReference type="AlphaFoldDB" id="A0A2A4X1H3"/>
<dbReference type="GO" id="GO:0005524">
    <property type="term" value="F:ATP binding"/>
    <property type="evidence" value="ECO:0007669"/>
    <property type="project" value="InterPro"/>
</dbReference>
<dbReference type="InterPro" id="IPR004516">
    <property type="entry name" value="HisRS/HisZ"/>
</dbReference>
<dbReference type="Pfam" id="PF13393">
    <property type="entry name" value="tRNA-synt_His"/>
    <property type="match status" value="1"/>
</dbReference>
<evidence type="ECO:0000256" key="4">
    <source>
        <dbReference type="ARBA" id="ARBA00022741"/>
    </source>
</evidence>
<evidence type="ECO:0000313" key="10">
    <source>
        <dbReference type="EMBL" id="PCI76390.1"/>
    </source>
</evidence>
<organism evidence="10 11">
    <name type="scientific">Aerophobetes bacterium</name>
    <dbReference type="NCBI Taxonomy" id="2030807"/>
    <lineage>
        <taxon>Bacteria</taxon>
        <taxon>Candidatus Aerophobota</taxon>
    </lineage>
</organism>
<dbReference type="GO" id="GO:0006427">
    <property type="term" value="P:histidyl-tRNA aminoacylation"/>
    <property type="evidence" value="ECO:0007669"/>
    <property type="project" value="UniProtKB-UniRule"/>
</dbReference>
<keyword evidence="4" id="KW-0547">Nucleotide-binding</keyword>
<evidence type="ECO:0000256" key="6">
    <source>
        <dbReference type="ARBA" id="ARBA00047639"/>
    </source>
</evidence>
<evidence type="ECO:0000313" key="11">
    <source>
        <dbReference type="Proteomes" id="UP000218775"/>
    </source>
</evidence>
<dbReference type="InterPro" id="IPR041715">
    <property type="entry name" value="HisRS-like_core"/>
</dbReference>
<reference evidence="11" key="1">
    <citation type="submission" date="2017-08" db="EMBL/GenBank/DDBJ databases">
        <title>A dynamic microbial community with high functional redundancy inhabits the cold, oxic subseafloor aquifer.</title>
        <authorList>
            <person name="Tully B.J."/>
            <person name="Wheat C.G."/>
            <person name="Glazer B.T."/>
            <person name="Huber J.A."/>
        </authorList>
    </citation>
    <scope>NUCLEOTIDE SEQUENCE [LARGE SCALE GENOMIC DNA]</scope>
</reference>
<dbReference type="EC" id="6.1.1.21" evidence="2 7"/>
<keyword evidence="5" id="KW-0030">Aminoacyl-tRNA synthetase</keyword>
<feature type="binding site" evidence="8">
    <location>
        <position position="25"/>
    </location>
    <ligand>
        <name>L-histidine</name>
        <dbReference type="ChEBI" id="CHEBI:57595"/>
    </ligand>
</feature>
<dbReference type="InterPro" id="IPR036621">
    <property type="entry name" value="Anticodon-bd_dom_sf"/>
</dbReference>
<evidence type="ECO:0000256" key="7">
    <source>
        <dbReference type="NCBIfam" id="TIGR00442"/>
    </source>
</evidence>
<dbReference type="Proteomes" id="UP000218775">
    <property type="component" value="Unassembled WGS sequence"/>
</dbReference>
<dbReference type="InterPro" id="IPR015807">
    <property type="entry name" value="His-tRNA-ligase"/>
</dbReference>
<feature type="binding site" evidence="8">
    <location>
        <position position="170"/>
    </location>
    <ligand>
        <name>L-histidine</name>
        <dbReference type="ChEBI" id="CHEBI:57595"/>
    </ligand>
</feature>
<feature type="binding site" evidence="8">
    <location>
        <begin position="174"/>
        <end position="175"/>
    </location>
    <ligand>
        <name>L-histidine</name>
        <dbReference type="ChEBI" id="CHEBI:57595"/>
    </ligand>
</feature>
<dbReference type="CDD" id="cd00773">
    <property type="entry name" value="HisRS-like_core"/>
    <property type="match status" value="1"/>
</dbReference>
<dbReference type="InterPro" id="IPR006195">
    <property type="entry name" value="aa-tRNA-synth_II"/>
</dbReference>
<dbReference type="GO" id="GO:0004821">
    <property type="term" value="F:histidine-tRNA ligase activity"/>
    <property type="evidence" value="ECO:0007669"/>
    <property type="project" value="UniProtKB-UniRule"/>
</dbReference>
<name>A0A2A4X1H3_UNCAE</name>
<dbReference type="InterPro" id="IPR045864">
    <property type="entry name" value="aa-tRNA-synth_II/BPL/LPL"/>
</dbReference>
<dbReference type="InterPro" id="IPR004154">
    <property type="entry name" value="Anticodon-bd"/>
</dbReference>
<dbReference type="PIRSF" id="PIRSF001549">
    <property type="entry name" value="His-tRNA_synth"/>
    <property type="match status" value="1"/>
</dbReference>
<feature type="binding site" evidence="8">
    <location>
        <position position="39"/>
    </location>
    <ligand>
        <name>L-histidine</name>
        <dbReference type="ChEBI" id="CHEBI:57595"/>
    </ligand>
</feature>
<evidence type="ECO:0000256" key="5">
    <source>
        <dbReference type="ARBA" id="ARBA00023146"/>
    </source>
</evidence>
<dbReference type="SUPFAM" id="SSF52954">
    <property type="entry name" value="Class II aaRS ABD-related"/>
    <property type="match status" value="1"/>
</dbReference>
<proteinExistence type="inferred from homology"/>
<evidence type="ECO:0000256" key="3">
    <source>
        <dbReference type="ARBA" id="ARBA00017399"/>
    </source>
</evidence>
<gene>
    <name evidence="10" type="ORF">COB21_04410</name>
</gene>
<sequence length="338" mass="38034">RAFIENGLHQQGSNHKLFYIGPFFRYDRPQAGRYRQFHQFGAESIGKASPERDFETIMMLYTLYKNLGLNHLDVLINTLGDKESRKRYTSELKAFLTPHVSKLSADSKKRFSDNPLRILDTKNPEEIVLLEKAPSILDCVNTESRRHFETVVKYLLEQKVPVTVKPSLVRGLDYYNETVFEITSPTLGAQNSLGGGGRYDSLIKSYGGPDLPAIGFGTGIERILLTMLAQGVTTAPPPSPFFNIIVMHPEAKPKLAIVTQQLRESGLAGEMLEVKKIQKGLAETNKQGALYALIIGSNEWEKKEFQLKCMRSGKLTTHPIDRAKDILKSQWENYAANS</sequence>